<feature type="compositionally biased region" description="Polar residues" evidence="1">
    <location>
        <begin position="73"/>
        <end position="83"/>
    </location>
</feature>
<evidence type="ECO:0000256" key="1">
    <source>
        <dbReference type="SAM" id="MobiDB-lite"/>
    </source>
</evidence>
<dbReference type="Proteomes" id="UP000076584">
    <property type="component" value="Unassembled WGS sequence"/>
</dbReference>
<accession>A0A161W9W9</accession>
<comment type="caution">
    <text evidence="2">The sequence shown here is derived from an EMBL/GenBank/DDBJ whole genome shotgun (WGS) entry which is preliminary data.</text>
</comment>
<dbReference type="OrthoDB" id="2935237at2759"/>
<proteinExistence type="predicted"/>
<protein>
    <submittedName>
        <fullName evidence="2">Uncharacterized protein</fullName>
    </submittedName>
</protein>
<sequence length="83" mass="9329">MTGNEYKTHLSLLCSDKWIWDPGHAYSLKFYENGTGEASLITARDAMVLFIAAEFDWKPSGTTPSLAQPFEPDQNNATQFDIK</sequence>
<gene>
    <name evidence="2" type="ORF">CI238_01910</name>
</gene>
<feature type="region of interest" description="Disordered" evidence="1">
    <location>
        <begin position="62"/>
        <end position="83"/>
    </location>
</feature>
<name>A0A161W9W9_COLIC</name>
<evidence type="ECO:0000313" key="2">
    <source>
        <dbReference type="EMBL" id="KZL80868.1"/>
    </source>
</evidence>
<evidence type="ECO:0000313" key="3">
    <source>
        <dbReference type="Proteomes" id="UP000076584"/>
    </source>
</evidence>
<dbReference type="AlphaFoldDB" id="A0A161W9W9"/>
<dbReference type="EMBL" id="LFIW01001807">
    <property type="protein sequence ID" value="KZL80868.1"/>
    <property type="molecule type" value="Genomic_DNA"/>
</dbReference>
<keyword evidence="3" id="KW-1185">Reference proteome</keyword>
<organism evidence="2 3">
    <name type="scientific">Colletotrichum incanum</name>
    <name type="common">Soybean anthracnose fungus</name>
    <dbReference type="NCBI Taxonomy" id="1573173"/>
    <lineage>
        <taxon>Eukaryota</taxon>
        <taxon>Fungi</taxon>
        <taxon>Dikarya</taxon>
        <taxon>Ascomycota</taxon>
        <taxon>Pezizomycotina</taxon>
        <taxon>Sordariomycetes</taxon>
        <taxon>Hypocreomycetidae</taxon>
        <taxon>Glomerellales</taxon>
        <taxon>Glomerellaceae</taxon>
        <taxon>Colletotrichum</taxon>
        <taxon>Colletotrichum spaethianum species complex</taxon>
    </lineage>
</organism>
<reference evidence="2 3" key="1">
    <citation type="submission" date="2015-06" db="EMBL/GenBank/DDBJ databases">
        <title>Survival trade-offs in plant roots during colonization by closely related pathogenic and mutualistic fungi.</title>
        <authorList>
            <person name="Hacquard S."/>
            <person name="Kracher B."/>
            <person name="Hiruma K."/>
            <person name="Weinman A."/>
            <person name="Muench P."/>
            <person name="Garrido Oter R."/>
            <person name="Ver Loren van Themaat E."/>
            <person name="Dallerey J.-F."/>
            <person name="Damm U."/>
            <person name="Henrissat B."/>
            <person name="Lespinet O."/>
            <person name="Thon M."/>
            <person name="Kemen E."/>
            <person name="McHardy A.C."/>
            <person name="Schulze-Lefert P."/>
            <person name="O'Connell R.J."/>
        </authorList>
    </citation>
    <scope>NUCLEOTIDE SEQUENCE [LARGE SCALE GENOMIC DNA]</scope>
    <source>
        <strain evidence="2 3">MAFF 238704</strain>
    </source>
</reference>